<dbReference type="HOGENOM" id="CLU_000366_1_1_1"/>
<evidence type="ECO:0000256" key="3">
    <source>
        <dbReference type="ARBA" id="ARBA00012485"/>
    </source>
</evidence>
<dbReference type="EC" id="2.3.2.26" evidence="3"/>
<feature type="compositionally biased region" description="Acidic residues" evidence="7">
    <location>
        <begin position="7"/>
        <end position="28"/>
    </location>
</feature>
<dbReference type="InterPro" id="IPR035983">
    <property type="entry name" value="Hect_E3_ubiquitin_ligase"/>
</dbReference>
<dbReference type="SUPFAM" id="SSF48371">
    <property type="entry name" value="ARM repeat"/>
    <property type="match status" value="1"/>
</dbReference>
<keyword evidence="5 6" id="KW-0833">Ubl conjugation pathway</keyword>
<dbReference type="GO" id="GO:0010994">
    <property type="term" value="P:free ubiquitin chain polymerization"/>
    <property type="evidence" value="ECO:0007669"/>
    <property type="project" value="EnsemblFungi"/>
</dbReference>
<evidence type="ECO:0000256" key="1">
    <source>
        <dbReference type="ARBA" id="ARBA00000885"/>
    </source>
</evidence>
<evidence type="ECO:0000256" key="7">
    <source>
        <dbReference type="SAM" id="MobiDB-lite"/>
    </source>
</evidence>
<dbReference type="PANTHER" id="PTHR45670">
    <property type="entry name" value="E3 UBIQUITIN-PROTEIN LIGASE TRIP12"/>
    <property type="match status" value="1"/>
</dbReference>
<feature type="domain" description="HECT" evidence="8">
    <location>
        <begin position="1090"/>
        <end position="1443"/>
    </location>
</feature>
<feature type="active site" description="Glycyl thioester intermediate" evidence="6">
    <location>
        <position position="1410"/>
    </location>
</feature>
<dbReference type="SMART" id="SM00119">
    <property type="entry name" value="HECTc"/>
    <property type="match status" value="1"/>
</dbReference>
<dbReference type="InterPro" id="IPR045322">
    <property type="entry name" value="HECTD1/TRIP12-like"/>
</dbReference>
<dbReference type="FunCoup" id="H2AUD6">
    <property type="interactions" value="1318"/>
</dbReference>
<dbReference type="EMBL" id="HE650824">
    <property type="protein sequence ID" value="CCF57986.1"/>
    <property type="molecule type" value="Genomic_DNA"/>
</dbReference>
<evidence type="ECO:0000256" key="4">
    <source>
        <dbReference type="ARBA" id="ARBA00022679"/>
    </source>
</evidence>
<evidence type="ECO:0000313" key="9">
    <source>
        <dbReference type="EMBL" id="CCF57986.1"/>
    </source>
</evidence>
<evidence type="ECO:0000313" key="10">
    <source>
        <dbReference type="Proteomes" id="UP000005220"/>
    </source>
</evidence>
<dbReference type="GO" id="GO:0043161">
    <property type="term" value="P:proteasome-mediated ubiquitin-dependent protein catabolic process"/>
    <property type="evidence" value="ECO:0007669"/>
    <property type="project" value="TreeGrafter"/>
</dbReference>
<dbReference type="InParanoid" id="H2AUD6"/>
<evidence type="ECO:0000256" key="5">
    <source>
        <dbReference type="ARBA" id="ARBA00022786"/>
    </source>
</evidence>
<comment type="similarity">
    <text evidence="2">Belongs to the UPL family. K-HECT subfamily.</text>
</comment>
<comment type="catalytic activity">
    <reaction evidence="1">
        <text>S-ubiquitinyl-[E2 ubiquitin-conjugating enzyme]-L-cysteine + [acceptor protein]-L-lysine = [E2 ubiquitin-conjugating enzyme]-L-cysteine + N(6)-ubiquitinyl-[acceptor protein]-L-lysine.</text>
        <dbReference type="EC" id="2.3.2.26"/>
    </reaction>
</comment>
<gene>
    <name evidence="9" type="primary">KAFR0D03380</name>
    <name evidence="9" type="ORF">KAFR_0D03380</name>
</gene>
<dbReference type="SUPFAM" id="SSF56204">
    <property type="entry name" value="Hect, E3 ligase catalytic domain"/>
    <property type="match status" value="1"/>
</dbReference>
<feature type="region of interest" description="Disordered" evidence="7">
    <location>
        <begin position="1"/>
        <end position="88"/>
    </location>
</feature>
<dbReference type="GeneID" id="13882231"/>
<dbReference type="RefSeq" id="XP_003957121.1">
    <property type="nucleotide sequence ID" value="XM_003957072.1"/>
</dbReference>
<dbReference type="eggNOG" id="KOG0168">
    <property type="taxonomic scope" value="Eukaryota"/>
</dbReference>
<name>H2AUD6_KAZAF</name>
<evidence type="ECO:0000256" key="2">
    <source>
        <dbReference type="ARBA" id="ARBA00006331"/>
    </source>
</evidence>
<feature type="compositionally biased region" description="Basic and acidic residues" evidence="7">
    <location>
        <begin position="69"/>
        <end position="80"/>
    </location>
</feature>
<dbReference type="Pfam" id="PF00632">
    <property type="entry name" value="HECT"/>
    <property type="match status" value="1"/>
</dbReference>
<dbReference type="GO" id="GO:1904855">
    <property type="term" value="F:proteasome regulatory particle binding"/>
    <property type="evidence" value="ECO:0007669"/>
    <property type="project" value="EnsemblFungi"/>
</dbReference>
<feature type="compositionally biased region" description="Basic and acidic residues" evidence="7">
    <location>
        <begin position="29"/>
        <end position="61"/>
    </location>
</feature>
<dbReference type="InterPro" id="IPR000569">
    <property type="entry name" value="HECT_dom"/>
</dbReference>
<evidence type="ECO:0000259" key="8">
    <source>
        <dbReference type="PROSITE" id="PS50237"/>
    </source>
</evidence>
<dbReference type="OrthoDB" id="423283at2759"/>
<dbReference type="Gene3D" id="3.90.1750.10">
    <property type="entry name" value="Hect, E3 ligase catalytic domains"/>
    <property type="match status" value="1"/>
</dbReference>
<dbReference type="Gene3D" id="1.25.10.10">
    <property type="entry name" value="Leucine-rich Repeat Variant"/>
    <property type="match status" value="1"/>
</dbReference>
<dbReference type="InterPro" id="IPR016024">
    <property type="entry name" value="ARM-type_fold"/>
</dbReference>
<dbReference type="PROSITE" id="PS50237">
    <property type="entry name" value="HECT"/>
    <property type="match status" value="1"/>
</dbReference>
<keyword evidence="4" id="KW-0808">Transferase</keyword>
<dbReference type="GO" id="GO:0016607">
    <property type="term" value="C:nuclear speck"/>
    <property type="evidence" value="ECO:0007669"/>
    <property type="project" value="TreeGrafter"/>
</dbReference>
<dbReference type="InterPro" id="IPR011989">
    <property type="entry name" value="ARM-like"/>
</dbReference>
<sequence>MSSDNDFGNETDDYIMDDHSEDEQYYDPESDHLSSSNEEHTYYSHDHEDSYDDAFDHRPDSITDSQDEDAIHQEAEHEHDSDEEESAFRGTFNSQTFLNNLRNVQQGDRQNVNLSEVIPELLNMLGGRRPRDGPMGGRDNRISKLVDNVSNANEDPYIAMESLSELSEHLLMANQIVIDRVFPIERLLKSLIKILTCMVLQDESELQMQACRCMYNLFEVNPESISLAVDMDMIPALQHKLSEINYIDLAEQVLETLEFISRIHGKDILHVGKLSSYLQYLDFFTIHAQRKAISIVSNACARIEPSDFSTIEDVFIILKPVFCNTTDETVLKKTLSVIYSVCGSFKSSYMFETLFTQDVLERLAGIISSKESSSDTKIKCFDCLSVLVGVSPQLSNTLMETIDLTKVFNECLQQYGKTKNTALHECIMFVPKDLLHSVARFITSLFPSGQDTLLTKKSTENEVQLLVTEKLIILIEKLIPLLIEIYMNTIDFSIRHYVSVALIRIVTYMNPDILPKVDKHLLKLIGSALAQNKSTLDTGSSHSLEIGILLAALLSLISSLCDRFGDTFLTELKREGIFDLVNSINGYFEKTNIRSAGEHVIGVNAPKFIKNHNSMSDSEEEEDDDDYDLIGADFDVPNEVKPKKIKFDIFRNLAPEEVSDNISHLCCNLRDLFNKSKVTDNKDLREITLIADSLKYVELNDQSYDNLYDFWKSVDSCIFRDTFTISGFEFITTGLASSLVNHIQKVGENNMISKKAMMDVFGDRLSNLVSILQTALTRVDSFNVVESGLQGEESGMASLGKQMKIHLEYDGDIGQDKILPALSSVMVVIHCVASFRALAEFLKHRATRASFFNSLIPGLNFVRDGEETDDQEYLDFVFSFNGESIEKDETIFGALFKIFSRDKIDIKELWHQPQVIKFKKIKGTSDVIKENTADDSLISSNPYASRTIDRSEKVPAEDIMTILRFLENCLGNKDLFINPKLSAKLNRQLEEPLIVASGILPDWSLYLTADFHFLFPFDTRIFFLQCTSYGYGRLIQFWKTRIGMDKELSSDNPLLQLGRVSRRKLKISRDTMFLTGLKILEKYGSSPSVLEIEYQEEVGTGLGPTLEFYAMISKAFAKKNLNMWLQSGYAPQSDSEQSTYVENLLYPNPIDLSKAESSKILDLFEYLGTFAARSMIDNRILDFRFNRLFFHVAHHLARHGNLTSLFNNIDDGINLVKELDSQVANSLKYVHDNKDNSDVIDQLYLNFVLPGTDIELIENGRSVHVQAFNADEYIRQILSQLMGKGIKSQVESFMRGFSKVFPYKNLLILSPSELIDLFGSVKEDWSPELLYTSMSADHGYTMSSPAIADLISIMSNFSRQEKRLFLQFLTGSPKLPLGGFKALKPKFTVVLKHAEGDLKPDQYLPSVMTCANYLKLPKYSSKEIMHKRIKQAMEEGAGAFLLS</sequence>
<proteinExistence type="inferred from homology"/>
<keyword evidence="10" id="KW-1185">Reference proteome</keyword>
<evidence type="ECO:0000256" key="6">
    <source>
        <dbReference type="PROSITE-ProRule" id="PRU00104"/>
    </source>
</evidence>
<reference evidence="9 10" key="1">
    <citation type="journal article" date="2011" name="Proc. Natl. Acad. Sci. U.S.A.">
        <title>Evolutionary erosion of yeast sex chromosomes by mating-type switching accidents.</title>
        <authorList>
            <person name="Gordon J.L."/>
            <person name="Armisen D."/>
            <person name="Proux-Wera E."/>
            <person name="Oheigeartaigh S.S."/>
            <person name="Byrne K.P."/>
            <person name="Wolfe K.H."/>
        </authorList>
    </citation>
    <scope>NUCLEOTIDE SEQUENCE [LARGE SCALE GENOMIC DNA]</scope>
    <source>
        <strain evidence="10">ATCC 22294 / BCRC 22015 / CBS 2517 / CECT 1963 / NBRC 1671 / NRRL Y-8276</strain>
    </source>
</reference>
<dbReference type="Gene3D" id="3.30.2410.10">
    <property type="entry name" value="Hect, E3 ligase catalytic domain"/>
    <property type="match status" value="1"/>
</dbReference>
<dbReference type="STRING" id="1071382.H2AUD6"/>
<dbReference type="Gene3D" id="3.30.2160.10">
    <property type="entry name" value="Hect, E3 ligase catalytic domain"/>
    <property type="match status" value="1"/>
</dbReference>
<organism evidence="9 10">
    <name type="scientific">Kazachstania africana (strain ATCC 22294 / BCRC 22015 / CBS 2517 / CECT 1963 / NBRC 1671 / NRRL Y-8276)</name>
    <name type="common">Yeast</name>
    <name type="synonym">Kluyveromyces africanus</name>
    <dbReference type="NCBI Taxonomy" id="1071382"/>
    <lineage>
        <taxon>Eukaryota</taxon>
        <taxon>Fungi</taxon>
        <taxon>Dikarya</taxon>
        <taxon>Ascomycota</taxon>
        <taxon>Saccharomycotina</taxon>
        <taxon>Saccharomycetes</taxon>
        <taxon>Saccharomycetales</taxon>
        <taxon>Saccharomycetaceae</taxon>
        <taxon>Kazachstania</taxon>
    </lineage>
</organism>
<dbReference type="eggNOG" id="KOG0170">
    <property type="taxonomic scope" value="Eukaryota"/>
</dbReference>
<dbReference type="GO" id="GO:0061630">
    <property type="term" value="F:ubiquitin protein ligase activity"/>
    <property type="evidence" value="ECO:0007669"/>
    <property type="project" value="UniProtKB-EC"/>
</dbReference>
<dbReference type="GO" id="GO:0035519">
    <property type="term" value="P:protein K29-linked ubiquitination"/>
    <property type="evidence" value="ECO:0007669"/>
    <property type="project" value="EnsemblFungi"/>
</dbReference>
<dbReference type="InterPro" id="IPR057948">
    <property type="entry name" value="TPR_TRIP12_N"/>
</dbReference>
<dbReference type="KEGG" id="kaf:KAFR_0D03380"/>
<dbReference type="PANTHER" id="PTHR45670:SF1">
    <property type="entry name" value="E3 UBIQUITIN-PROTEIN LIGASE HECTD1"/>
    <property type="match status" value="1"/>
</dbReference>
<protein>
    <recommendedName>
        <fullName evidence="3">HECT-type E3 ubiquitin transferase</fullName>
        <ecNumber evidence="3">2.3.2.26</ecNumber>
    </recommendedName>
</protein>
<dbReference type="Proteomes" id="UP000005220">
    <property type="component" value="Chromosome 4"/>
</dbReference>
<dbReference type="Pfam" id="PF25579">
    <property type="entry name" value="TPR_TRIP12_N"/>
    <property type="match status" value="1"/>
</dbReference>
<accession>H2AUD6</accession>